<dbReference type="PANTHER" id="PTHR43767">
    <property type="entry name" value="LONG-CHAIN-FATTY-ACID--COA LIGASE"/>
    <property type="match status" value="1"/>
</dbReference>
<feature type="transmembrane region" description="Helical" evidence="4">
    <location>
        <begin position="132"/>
        <end position="152"/>
    </location>
</feature>
<dbReference type="InterPro" id="IPR045851">
    <property type="entry name" value="AMP-bd_C_sf"/>
</dbReference>
<feature type="transmembrane region" description="Helical" evidence="4">
    <location>
        <begin position="771"/>
        <end position="789"/>
    </location>
</feature>
<dbReference type="Proteomes" id="UP000244441">
    <property type="component" value="Chromosome"/>
</dbReference>
<dbReference type="SUPFAM" id="SSF103473">
    <property type="entry name" value="MFS general substrate transporter"/>
    <property type="match status" value="1"/>
</dbReference>
<organism evidence="6 7">
    <name type="scientific">Saccharobesus litoralis</name>
    <dbReference type="NCBI Taxonomy" id="2172099"/>
    <lineage>
        <taxon>Bacteria</taxon>
        <taxon>Pseudomonadati</taxon>
        <taxon>Pseudomonadota</taxon>
        <taxon>Gammaproteobacteria</taxon>
        <taxon>Alteromonadales</taxon>
        <taxon>Alteromonadaceae</taxon>
        <taxon>Saccharobesus</taxon>
    </lineage>
</organism>
<keyword evidence="6" id="KW-0012">Acyltransferase</keyword>
<keyword evidence="2 4" id="KW-1133">Transmembrane helix</keyword>
<evidence type="ECO:0000256" key="2">
    <source>
        <dbReference type="ARBA" id="ARBA00022989"/>
    </source>
</evidence>
<feature type="transmembrane region" description="Helical" evidence="4">
    <location>
        <begin position="316"/>
        <end position="337"/>
    </location>
</feature>
<protein>
    <submittedName>
        <fullName evidence="6">Acyl-[ACP]--phospholipid O-acyltransferase</fullName>
    </submittedName>
</protein>
<feature type="transmembrane region" description="Helical" evidence="4">
    <location>
        <begin position="358"/>
        <end position="379"/>
    </location>
</feature>
<dbReference type="Gene3D" id="3.30.300.30">
    <property type="match status" value="1"/>
</dbReference>
<dbReference type="PANTHER" id="PTHR43767:SF1">
    <property type="entry name" value="NONRIBOSOMAL PEPTIDE SYNTHASE PES1 (EUROFUNG)-RELATED"/>
    <property type="match status" value="1"/>
</dbReference>
<evidence type="ECO:0000256" key="4">
    <source>
        <dbReference type="SAM" id="Phobius"/>
    </source>
</evidence>
<dbReference type="Pfam" id="PF07690">
    <property type="entry name" value="MFS_1"/>
    <property type="match status" value="1"/>
</dbReference>
<feature type="transmembrane region" description="Helical" evidence="4">
    <location>
        <begin position="290"/>
        <end position="310"/>
    </location>
</feature>
<feature type="transmembrane region" description="Helical" evidence="4">
    <location>
        <begin position="34"/>
        <end position="59"/>
    </location>
</feature>
<dbReference type="KEGG" id="cate:C2869_21345"/>
<dbReference type="GO" id="GO:0016746">
    <property type="term" value="F:acyltransferase activity"/>
    <property type="evidence" value="ECO:0007669"/>
    <property type="project" value="UniProtKB-KW"/>
</dbReference>
<feature type="domain" description="Phospholipid/glycerol acyltransferase" evidence="5">
    <location>
        <begin position="436"/>
        <end position="552"/>
    </location>
</feature>
<feature type="transmembrane region" description="Helical" evidence="4">
    <location>
        <begin position="385"/>
        <end position="403"/>
    </location>
</feature>
<dbReference type="InterPro" id="IPR050237">
    <property type="entry name" value="ATP-dep_AMP-bd_enzyme"/>
</dbReference>
<feature type="transmembrane region" description="Helical" evidence="4">
    <location>
        <begin position="95"/>
        <end position="112"/>
    </location>
</feature>
<reference evidence="6 7" key="1">
    <citation type="submission" date="2018-01" db="EMBL/GenBank/DDBJ databases">
        <title>Genome sequence of a Cantenovulum-like bacteria.</title>
        <authorList>
            <person name="Tan W.R."/>
            <person name="Lau N.-S."/>
            <person name="Go F."/>
            <person name="Amirul A.-A.A."/>
        </authorList>
    </citation>
    <scope>NUCLEOTIDE SEQUENCE [LARGE SCALE GENOMIC DNA]</scope>
    <source>
        <strain evidence="6 7">CCB-QB4</strain>
    </source>
</reference>
<dbReference type="SMART" id="SM00563">
    <property type="entry name" value="PlsC"/>
    <property type="match status" value="1"/>
</dbReference>
<dbReference type="InterPro" id="IPR042099">
    <property type="entry name" value="ANL_N_sf"/>
</dbReference>
<evidence type="ECO:0000259" key="5">
    <source>
        <dbReference type="SMART" id="SM00563"/>
    </source>
</evidence>
<evidence type="ECO:0000256" key="3">
    <source>
        <dbReference type="ARBA" id="ARBA00023136"/>
    </source>
</evidence>
<keyword evidence="1 4" id="KW-0812">Transmembrane</keyword>
<dbReference type="GO" id="GO:0016878">
    <property type="term" value="F:acid-thiol ligase activity"/>
    <property type="evidence" value="ECO:0007669"/>
    <property type="project" value="UniProtKB-ARBA"/>
</dbReference>
<dbReference type="Gene3D" id="1.20.1250.20">
    <property type="entry name" value="MFS general substrate transporter like domains"/>
    <property type="match status" value="1"/>
</dbReference>
<feature type="transmembrane region" description="Helical" evidence="4">
    <location>
        <begin position="226"/>
        <end position="251"/>
    </location>
</feature>
<dbReference type="PROSITE" id="PS00455">
    <property type="entry name" value="AMP_BINDING"/>
    <property type="match status" value="1"/>
</dbReference>
<dbReference type="GO" id="GO:0022857">
    <property type="term" value="F:transmembrane transporter activity"/>
    <property type="evidence" value="ECO:0007669"/>
    <property type="project" value="InterPro"/>
</dbReference>
<gene>
    <name evidence="6" type="ORF">C2869_21345</name>
</gene>
<evidence type="ECO:0000256" key="1">
    <source>
        <dbReference type="ARBA" id="ARBA00022692"/>
    </source>
</evidence>
<accession>A0A2S0VY34</accession>
<feature type="transmembrane region" description="Helical" evidence="4">
    <location>
        <begin position="71"/>
        <end position="89"/>
    </location>
</feature>
<dbReference type="InterPro" id="IPR036259">
    <property type="entry name" value="MFS_trans_sf"/>
</dbReference>
<dbReference type="CDD" id="cd07989">
    <property type="entry name" value="LPLAT_AGPAT-like"/>
    <property type="match status" value="1"/>
</dbReference>
<evidence type="ECO:0000313" key="7">
    <source>
        <dbReference type="Proteomes" id="UP000244441"/>
    </source>
</evidence>
<dbReference type="InterPro" id="IPR002123">
    <property type="entry name" value="Plipid/glycerol_acylTrfase"/>
</dbReference>
<evidence type="ECO:0000313" key="6">
    <source>
        <dbReference type="EMBL" id="AWB69121.1"/>
    </source>
</evidence>
<dbReference type="Gene3D" id="3.40.50.12780">
    <property type="entry name" value="N-terminal domain of ligase-like"/>
    <property type="match status" value="1"/>
</dbReference>
<dbReference type="NCBIfam" id="NF006386">
    <property type="entry name" value="PRK08633.1"/>
    <property type="match status" value="1"/>
</dbReference>
<proteinExistence type="predicted"/>
<dbReference type="InterPro" id="IPR011701">
    <property type="entry name" value="MFS"/>
</dbReference>
<dbReference type="Pfam" id="PF00501">
    <property type="entry name" value="AMP-binding"/>
    <property type="match status" value="1"/>
</dbReference>
<keyword evidence="6" id="KW-0808">Transferase</keyword>
<dbReference type="OrthoDB" id="9803968at2"/>
<dbReference type="InterPro" id="IPR000873">
    <property type="entry name" value="AMP-dep_synth/lig_dom"/>
</dbReference>
<keyword evidence="7" id="KW-1185">Reference proteome</keyword>
<dbReference type="AlphaFoldDB" id="A0A2S0VY34"/>
<feature type="transmembrane region" description="Helical" evidence="4">
    <location>
        <begin position="172"/>
        <end position="192"/>
    </location>
</feature>
<dbReference type="EMBL" id="CP026604">
    <property type="protein sequence ID" value="AWB69121.1"/>
    <property type="molecule type" value="Genomic_DNA"/>
</dbReference>
<dbReference type="SUPFAM" id="SSF56801">
    <property type="entry name" value="Acetyl-CoA synthetase-like"/>
    <property type="match status" value="1"/>
</dbReference>
<dbReference type="SUPFAM" id="SSF69593">
    <property type="entry name" value="Glycerol-3-phosphate (1)-acyltransferase"/>
    <property type="match status" value="1"/>
</dbReference>
<sequence>MPFLLIAFLNAFVDLGHKILIQNTIFKTYQDDTQVILTAVVNGLILLPFVLLFSPSGFLADRFAKTKVMRCSALFAVGATSLITVFYYLGWFKSAFVMTLALAVQSAIYSPAKYGYIRELVGIEKLAQGNAWLQGVTIVAILAGTLAFSAGFEALLITNTSSPEQVLRQIAPLGWLLIGLSVFEYGLTCLLPKKNHGDRQQKFAIKPYAKGQYLKRNLAFITSSKAIWLSIVGLAIFWAVCQVMLAVFPAYIKSQLLIDNTVLIQGLLACSGIGIVLGSIIAGKVSKNHIELGLVPVGAIGVFVGLYLLPSLTSPWLIALDFMVIGVAGGLFIVPLNSLIQFSAPKKQLGLVLAGNNWIQNVAMLVFLLVTSVLATQGIYSSEVFFGLASIALLGCVYTIYQLPQSLIRVVMAAVFTRRYRVVVTGLDNLPAQGGVLLLGNHISWIDWAMLQIACPRPVRFVMLRSYYERWYIKPIAKLFGAIAISSGRSKGALREVSLSLQNGEVVCLFPEGAISRNGQLAQFKTGFERAVLDENGQHVNATIVPFYLRGLWGSWLSKAGSRLLENLIPQSLLPVKKGVLQTKGLKRDVTVAFGAPLAIDTKAQQVKQIVSELSIDAWQQYTTELDPVPLAWLKAAKQNLSQTSVIDVSGSQLSNSKMMAATLAFANKIRQFSQSQSGLQQNVGLILPASAGAAIANMAVMLNGQTAVNLNYTSSIDSLIACSQRADIQTIVTSRKFVSKLEQRGIDITPLLTQVRVLFMEDIKAQLSSLTMLAYLGAAYILPATWLYRLFGRVSRLPAPAQILFSSGSEGTPKGVQLSHQNIMANIKQISEVLNTQSDDRVMANLPPFHSFGLTVTQLMPLVEGLTAICHPDPTDALANAKMIAKHQATLLCGTATFLRLYSRNKKVQPLMLQSLRTVVAGAEKLSDDVRVSFESKFNKTIYEGYGATETTPVASVNVPDKLDLDTFRPQVGQKVGTVGLPLPGSCFRIVDPDTLQTLAQGQDGLILIAGGQVMLGYLKDASKTSQVLVELDGRTWYKTGDKGHLDPDGFLTIVDRYSRFAKIGGEMISLGAVEQMVKQIINNSEVEIAAVSVKDAKKGEKVVLLTTESNDTLDIRQRLVQAKVNPLMIPSHVYQVFAIPKLGSGKINFTEVKKLSAELSV</sequence>
<dbReference type="Pfam" id="PF01553">
    <property type="entry name" value="Acyltransferase"/>
    <property type="match status" value="1"/>
</dbReference>
<dbReference type="CDD" id="cd06173">
    <property type="entry name" value="MFS_MefA_like"/>
    <property type="match status" value="1"/>
</dbReference>
<feature type="transmembrane region" description="Helical" evidence="4">
    <location>
        <begin position="263"/>
        <end position="283"/>
    </location>
</feature>
<keyword evidence="3 4" id="KW-0472">Membrane</keyword>
<dbReference type="InterPro" id="IPR020845">
    <property type="entry name" value="AMP-binding_CS"/>
</dbReference>
<name>A0A2S0VY34_9ALTE</name>